<sequence>MQTVTSADGTTIAYEREGSGPPLILLHGGSGTRQTWDALRPHLADDFTLVVPDRRGRGDSGDADEYHLDREAADARALVDAVDGDPTVFGHSFGGLVALAAASEADIDRLVLYEPAILVGEHRDDDLADRMRERLDAGDPENAMKLFYRNGAGIPDPERLPFWPDGVNFDLVDTVIRENYAVEGYDLSEDVDVDVPTLLLTGEHGPDHLRDAVFELDERLPESRIAALDGVGHAATDSAPDRVAAEIRAFVRATESRG</sequence>
<dbReference type="EMBL" id="JBHSXH010000015">
    <property type="protein sequence ID" value="MFC6825847.1"/>
    <property type="molecule type" value="Genomic_DNA"/>
</dbReference>
<gene>
    <name evidence="4" type="ORF">ACFQEV_12700</name>
</gene>
<dbReference type="PANTHER" id="PTHR43798:SF33">
    <property type="entry name" value="HYDROLASE, PUTATIVE (AFU_ORTHOLOGUE AFUA_2G14860)-RELATED"/>
    <property type="match status" value="1"/>
</dbReference>
<evidence type="ECO:0000313" key="5">
    <source>
        <dbReference type="Proteomes" id="UP001596408"/>
    </source>
</evidence>
<dbReference type="GO" id="GO:0016787">
    <property type="term" value="F:hydrolase activity"/>
    <property type="evidence" value="ECO:0007669"/>
    <property type="project" value="UniProtKB-KW"/>
</dbReference>
<name>A0ABD5TZ04_9EURY</name>
<dbReference type="AlphaFoldDB" id="A0ABD5TZ04"/>
<dbReference type="Pfam" id="PF12697">
    <property type="entry name" value="Abhydrolase_6"/>
    <property type="match status" value="1"/>
</dbReference>
<evidence type="ECO:0000256" key="2">
    <source>
        <dbReference type="ARBA" id="ARBA00022801"/>
    </source>
</evidence>
<reference evidence="4 5" key="1">
    <citation type="journal article" date="2019" name="Int. J. Syst. Evol. Microbiol.">
        <title>The Global Catalogue of Microorganisms (GCM) 10K type strain sequencing project: providing services to taxonomists for standard genome sequencing and annotation.</title>
        <authorList>
            <consortium name="The Broad Institute Genomics Platform"/>
            <consortium name="The Broad Institute Genome Sequencing Center for Infectious Disease"/>
            <person name="Wu L."/>
            <person name="Ma J."/>
        </authorList>
    </citation>
    <scope>NUCLEOTIDE SEQUENCE [LARGE SCALE GENOMIC DNA]</scope>
    <source>
        <strain evidence="4 5">YIM 94188</strain>
    </source>
</reference>
<feature type="domain" description="AB hydrolase-1" evidence="3">
    <location>
        <begin position="23"/>
        <end position="245"/>
    </location>
</feature>
<evidence type="ECO:0000259" key="3">
    <source>
        <dbReference type="Pfam" id="PF12697"/>
    </source>
</evidence>
<keyword evidence="2 4" id="KW-0378">Hydrolase</keyword>
<dbReference type="PRINTS" id="PR00793">
    <property type="entry name" value="PROAMNOPTASE"/>
</dbReference>
<comment type="caution">
    <text evidence="4">The sequence shown here is derived from an EMBL/GenBank/DDBJ whole genome shotgun (WGS) entry which is preliminary data.</text>
</comment>
<evidence type="ECO:0000313" key="4">
    <source>
        <dbReference type="EMBL" id="MFC6825847.1"/>
    </source>
</evidence>
<accession>A0ABD5TZ04</accession>
<dbReference type="SUPFAM" id="SSF53474">
    <property type="entry name" value="alpha/beta-Hydrolases"/>
    <property type="match status" value="1"/>
</dbReference>
<dbReference type="Gene3D" id="3.40.50.1820">
    <property type="entry name" value="alpha/beta hydrolase"/>
    <property type="match status" value="1"/>
</dbReference>
<dbReference type="InterPro" id="IPR029058">
    <property type="entry name" value="AB_hydrolase_fold"/>
</dbReference>
<proteinExistence type="inferred from homology"/>
<dbReference type="Proteomes" id="UP001596408">
    <property type="component" value="Unassembled WGS sequence"/>
</dbReference>
<dbReference type="PANTHER" id="PTHR43798">
    <property type="entry name" value="MONOACYLGLYCEROL LIPASE"/>
    <property type="match status" value="1"/>
</dbReference>
<protein>
    <submittedName>
        <fullName evidence="4">Alpha/beta fold hydrolase</fullName>
    </submittedName>
</protein>
<evidence type="ECO:0000256" key="1">
    <source>
        <dbReference type="ARBA" id="ARBA00010088"/>
    </source>
</evidence>
<dbReference type="RefSeq" id="WP_379696558.1">
    <property type="nucleotide sequence ID" value="NZ_JBHSXH010000015.1"/>
</dbReference>
<organism evidence="4 5">
    <name type="scientific">Halopelagius fulvigenes</name>
    <dbReference type="NCBI Taxonomy" id="1198324"/>
    <lineage>
        <taxon>Archaea</taxon>
        <taxon>Methanobacteriati</taxon>
        <taxon>Methanobacteriota</taxon>
        <taxon>Stenosarchaea group</taxon>
        <taxon>Halobacteria</taxon>
        <taxon>Halobacteriales</taxon>
        <taxon>Haloferacaceae</taxon>
    </lineage>
</organism>
<dbReference type="InterPro" id="IPR050266">
    <property type="entry name" value="AB_hydrolase_sf"/>
</dbReference>
<keyword evidence="5" id="KW-1185">Reference proteome</keyword>
<dbReference type="InterPro" id="IPR000073">
    <property type="entry name" value="AB_hydrolase_1"/>
</dbReference>
<comment type="similarity">
    <text evidence="1">Belongs to the peptidase S33 family.</text>
</comment>
<dbReference type="InterPro" id="IPR002410">
    <property type="entry name" value="Peptidase_S33"/>
</dbReference>